<proteinExistence type="predicted"/>
<organism evidence="3 4">
    <name type="scientific">Phaeocystidibacter marisrubri</name>
    <dbReference type="NCBI Taxonomy" id="1577780"/>
    <lineage>
        <taxon>Bacteria</taxon>
        <taxon>Pseudomonadati</taxon>
        <taxon>Bacteroidota</taxon>
        <taxon>Flavobacteriia</taxon>
        <taxon>Flavobacteriales</taxon>
        <taxon>Phaeocystidibacteraceae</taxon>
        <taxon>Phaeocystidibacter</taxon>
    </lineage>
</organism>
<reference evidence="3 4" key="1">
    <citation type="submission" date="2019-10" db="EMBL/GenBank/DDBJ databases">
        <title>Genome sequence of Phaeocystidibacter marisrubri JCM30614 (type strain).</title>
        <authorList>
            <person name="Bowman J.P."/>
        </authorList>
    </citation>
    <scope>NUCLEOTIDE SEQUENCE [LARGE SCALE GENOMIC DNA]</scope>
    <source>
        <strain evidence="3 4">JCM 30614</strain>
    </source>
</reference>
<gene>
    <name evidence="3" type="ORF">F8C82_13495</name>
</gene>
<comment type="caution">
    <text evidence="3">The sequence shown here is derived from an EMBL/GenBank/DDBJ whole genome shotgun (WGS) entry which is preliminary data.</text>
</comment>
<evidence type="ECO:0000313" key="4">
    <source>
        <dbReference type="Proteomes" id="UP000484164"/>
    </source>
</evidence>
<dbReference type="AlphaFoldDB" id="A0A6L3ZCE9"/>
<keyword evidence="2" id="KW-0732">Signal</keyword>
<dbReference type="Proteomes" id="UP000484164">
    <property type="component" value="Unassembled WGS sequence"/>
</dbReference>
<dbReference type="RefSeq" id="WP_151694149.1">
    <property type="nucleotide sequence ID" value="NZ_BMGX01000001.1"/>
</dbReference>
<name>A0A6L3ZCE9_9FLAO</name>
<feature type="signal peptide" evidence="2">
    <location>
        <begin position="1"/>
        <end position="21"/>
    </location>
</feature>
<sequence length="393" mass="44458">MKKLIPFLSVALGLLSASASAQDTLSIKSNNSTITIITENLTELDDMDINGALSEFSRGMSEAAADYSAKVADINARLEAGEITEDEAEEEMDAAEDQFEEKAELLAEKIEDWSEEFETSIDTSESGWEAYSKQWEEDAAEMEAEDLPHSRKGQVIRIGENGIVIEDRIEEEDIIIKDEHQGYDQDMGLIGFHFGWNTLYNDNNELASGNAEVDFFNAWAYDLEFGHRVRLGETSPFIFQYGLNFSWHNIQSKYPITKFQGSNGEVAVDFLPDPNRNIIETEFDIVYMDIPLLFGIDLSGKDLNENVSLLVGGYGGVRLSSERETTFTDFNEDEVEETLEDKFLSNQFRYGLMGQIGWGAFKVTARYDMNQLFQDRYETPNYHLASLTLGFVF</sequence>
<feature type="chain" id="PRO_5026834110" evidence="2">
    <location>
        <begin position="22"/>
        <end position="393"/>
    </location>
</feature>
<feature type="coiled-coil region" evidence="1">
    <location>
        <begin position="71"/>
        <end position="116"/>
    </location>
</feature>
<evidence type="ECO:0000256" key="2">
    <source>
        <dbReference type="SAM" id="SignalP"/>
    </source>
</evidence>
<keyword evidence="4" id="KW-1185">Reference proteome</keyword>
<evidence type="ECO:0000313" key="3">
    <source>
        <dbReference type="EMBL" id="KAB2815111.1"/>
    </source>
</evidence>
<dbReference type="OrthoDB" id="1466811at2"/>
<evidence type="ECO:0000256" key="1">
    <source>
        <dbReference type="SAM" id="Coils"/>
    </source>
</evidence>
<keyword evidence="1" id="KW-0175">Coiled coil</keyword>
<protein>
    <submittedName>
        <fullName evidence="3">PorT family protein</fullName>
    </submittedName>
</protein>
<accession>A0A6L3ZCE9</accession>
<dbReference type="EMBL" id="WBVQ01000003">
    <property type="protein sequence ID" value="KAB2815111.1"/>
    <property type="molecule type" value="Genomic_DNA"/>
</dbReference>